<dbReference type="InterPro" id="IPR003680">
    <property type="entry name" value="Flavodoxin_fold"/>
</dbReference>
<evidence type="ECO:0000259" key="3">
    <source>
        <dbReference type="Pfam" id="PF02525"/>
    </source>
</evidence>
<dbReference type="Gene3D" id="3.40.50.360">
    <property type="match status" value="1"/>
</dbReference>
<comment type="similarity">
    <text evidence="1">Belongs to the NAD(P)H dehydrogenase (quinone) family.</text>
</comment>
<protein>
    <submittedName>
        <fullName evidence="4">Ribosyldihydronicotinamide dehydrogenase</fullName>
    </submittedName>
</protein>
<dbReference type="EMBL" id="MU004358">
    <property type="protein sequence ID" value="KAF2654812.1"/>
    <property type="molecule type" value="Genomic_DNA"/>
</dbReference>
<dbReference type="PANTHER" id="PTHR10204">
    <property type="entry name" value="NAD P H OXIDOREDUCTASE-RELATED"/>
    <property type="match status" value="1"/>
</dbReference>
<dbReference type="GO" id="GO:0003955">
    <property type="term" value="F:NAD(P)H dehydrogenase (quinone) activity"/>
    <property type="evidence" value="ECO:0007669"/>
    <property type="project" value="TreeGrafter"/>
</dbReference>
<dbReference type="PANTHER" id="PTHR10204:SF34">
    <property type="entry name" value="NAD(P)H DEHYDROGENASE [QUINONE] 1 ISOFORM 1"/>
    <property type="match status" value="1"/>
</dbReference>
<reference evidence="4" key="1">
    <citation type="journal article" date="2020" name="Stud. Mycol.">
        <title>101 Dothideomycetes genomes: a test case for predicting lifestyles and emergence of pathogens.</title>
        <authorList>
            <person name="Haridas S."/>
            <person name="Albert R."/>
            <person name="Binder M."/>
            <person name="Bloem J."/>
            <person name="Labutti K."/>
            <person name="Salamov A."/>
            <person name="Andreopoulos B."/>
            <person name="Baker S."/>
            <person name="Barry K."/>
            <person name="Bills G."/>
            <person name="Bluhm B."/>
            <person name="Cannon C."/>
            <person name="Castanera R."/>
            <person name="Culley D."/>
            <person name="Daum C."/>
            <person name="Ezra D."/>
            <person name="Gonzalez J."/>
            <person name="Henrissat B."/>
            <person name="Kuo A."/>
            <person name="Liang C."/>
            <person name="Lipzen A."/>
            <person name="Lutzoni F."/>
            <person name="Magnuson J."/>
            <person name="Mondo S."/>
            <person name="Nolan M."/>
            <person name="Ohm R."/>
            <person name="Pangilinan J."/>
            <person name="Park H.-J."/>
            <person name="Ramirez L."/>
            <person name="Alfaro M."/>
            <person name="Sun H."/>
            <person name="Tritt A."/>
            <person name="Yoshinaga Y."/>
            <person name="Zwiers L.-H."/>
            <person name="Turgeon B."/>
            <person name="Goodwin S."/>
            <person name="Spatafora J."/>
            <person name="Crous P."/>
            <person name="Grigoriev I."/>
        </authorList>
    </citation>
    <scope>NUCLEOTIDE SEQUENCE</scope>
    <source>
        <strain evidence="4">CBS 122681</strain>
    </source>
</reference>
<evidence type="ECO:0000313" key="4">
    <source>
        <dbReference type="EMBL" id="KAF2654812.1"/>
    </source>
</evidence>
<organism evidence="4 5">
    <name type="scientific">Lophiostoma macrostomum CBS 122681</name>
    <dbReference type="NCBI Taxonomy" id="1314788"/>
    <lineage>
        <taxon>Eukaryota</taxon>
        <taxon>Fungi</taxon>
        <taxon>Dikarya</taxon>
        <taxon>Ascomycota</taxon>
        <taxon>Pezizomycotina</taxon>
        <taxon>Dothideomycetes</taxon>
        <taxon>Pleosporomycetidae</taxon>
        <taxon>Pleosporales</taxon>
        <taxon>Lophiostomataceae</taxon>
        <taxon>Lophiostoma</taxon>
    </lineage>
</organism>
<dbReference type="SUPFAM" id="SSF52218">
    <property type="entry name" value="Flavoproteins"/>
    <property type="match status" value="1"/>
</dbReference>
<evidence type="ECO:0000313" key="5">
    <source>
        <dbReference type="Proteomes" id="UP000799324"/>
    </source>
</evidence>
<dbReference type="InterPro" id="IPR051545">
    <property type="entry name" value="NAD(P)H_dehydrogenase_qn"/>
</dbReference>
<evidence type="ECO:0000256" key="1">
    <source>
        <dbReference type="ARBA" id="ARBA00006252"/>
    </source>
</evidence>
<dbReference type="GO" id="GO:0005829">
    <property type="term" value="C:cytosol"/>
    <property type="evidence" value="ECO:0007669"/>
    <property type="project" value="TreeGrafter"/>
</dbReference>
<dbReference type="AlphaFoldDB" id="A0A6A6T565"/>
<name>A0A6A6T565_9PLEO</name>
<keyword evidence="5" id="KW-1185">Reference proteome</keyword>
<proteinExistence type="inferred from homology"/>
<dbReference type="OrthoDB" id="26889at2759"/>
<feature type="non-terminal residue" evidence="4">
    <location>
        <position position="1"/>
    </location>
</feature>
<dbReference type="InterPro" id="IPR029039">
    <property type="entry name" value="Flavoprotein-like_sf"/>
</dbReference>
<sequence>MKVLLIFAHPESASLNGSLHRLMLTNLEQQGHQVQISDLYHMRWKSQIDRDDFPSLPPDARLRCTKASSVDYENNSLTEDVKAEQSKLLWADTVIFQFPMWWFSVPAILKGWIDRVYACGFAYGTGEHNDKRSGDQYGEGRFAGKRAMLFVTVGGSESQFSARGIHGPIDDILFPINHGVLYYPGFDVLPPIVVYEADHADEAGFETVSTQVQSRMESLESTAPIRYRQQNGGDYLIPGLTLREGLEEQGVVGFALHTRSE</sequence>
<feature type="domain" description="Flavodoxin-like fold" evidence="3">
    <location>
        <begin position="1"/>
        <end position="206"/>
    </location>
</feature>
<evidence type="ECO:0000256" key="2">
    <source>
        <dbReference type="ARBA" id="ARBA00023002"/>
    </source>
</evidence>
<keyword evidence="2" id="KW-0560">Oxidoreductase</keyword>
<dbReference type="Proteomes" id="UP000799324">
    <property type="component" value="Unassembled WGS sequence"/>
</dbReference>
<gene>
    <name evidence="4" type="ORF">K491DRAFT_693484</name>
</gene>
<accession>A0A6A6T565</accession>
<dbReference type="Pfam" id="PF02525">
    <property type="entry name" value="Flavodoxin_2"/>
    <property type="match status" value="1"/>
</dbReference>